<dbReference type="InterPro" id="IPR011990">
    <property type="entry name" value="TPR-like_helical_dom_sf"/>
</dbReference>
<evidence type="ECO:0000313" key="8">
    <source>
        <dbReference type="EMBL" id="RZS97820.1"/>
    </source>
</evidence>
<evidence type="ECO:0000259" key="7">
    <source>
        <dbReference type="Pfam" id="PF14322"/>
    </source>
</evidence>
<dbReference type="InterPro" id="IPR012944">
    <property type="entry name" value="SusD_RagB_dom"/>
</dbReference>
<feature type="domain" description="RagB/SusD" evidence="6">
    <location>
        <begin position="333"/>
        <end position="591"/>
    </location>
</feature>
<keyword evidence="3" id="KW-0732">Signal</keyword>
<dbReference type="Proteomes" id="UP000292209">
    <property type="component" value="Unassembled WGS sequence"/>
</dbReference>
<accession>A0A4Q7PDW3</accession>
<dbReference type="InterPro" id="IPR033985">
    <property type="entry name" value="SusD-like_N"/>
</dbReference>
<dbReference type="Gene3D" id="1.25.40.390">
    <property type="match status" value="1"/>
</dbReference>
<evidence type="ECO:0000256" key="3">
    <source>
        <dbReference type="ARBA" id="ARBA00022729"/>
    </source>
</evidence>
<evidence type="ECO:0000256" key="1">
    <source>
        <dbReference type="ARBA" id="ARBA00004442"/>
    </source>
</evidence>
<reference evidence="8 9" key="1">
    <citation type="submission" date="2019-02" db="EMBL/GenBank/DDBJ databases">
        <title>Genomic Encyclopedia of Archaeal and Bacterial Type Strains, Phase II (KMG-II): from individual species to whole genera.</title>
        <authorList>
            <person name="Goeker M."/>
        </authorList>
    </citation>
    <scope>NUCLEOTIDE SEQUENCE [LARGE SCALE GENOMIC DNA]</scope>
    <source>
        <strain evidence="8 9">DSM 21411</strain>
    </source>
</reference>
<gene>
    <name evidence="8" type="ORF">BC751_3447</name>
</gene>
<dbReference type="Pfam" id="PF14322">
    <property type="entry name" value="SusD-like_3"/>
    <property type="match status" value="1"/>
</dbReference>
<protein>
    <submittedName>
        <fullName evidence="8">Putative outer membrane starch-binding protein</fullName>
    </submittedName>
</protein>
<dbReference type="GO" id="GO:0009279">
    <property type="term" value="C:cell outer membrane"/>
    <property type="evidence" value="ECO:0007669"/>
    <property type="project" value="UniProtKB-SubCell"/>
</dbReference>
<name>A0A4Q7PDW3_9BACT</name>
<organism evidence="8 9">
    <name type="scientific">Cecembia calidifontis</name>
    <dbReference type="NCBI Taxonomy" id="1187080"/>
    <lineage>
        <taxon>Bacteria</taxon>
        <taxon>Pseudomonadati</taxon>
        <taxon>Bacteroidota</taxon>
        <taxon>Cytophagia</taxon>
        <taxon>Cytophagales</taxon>
        <taxon>Cyclobacteriaceae</taxon>
        <taxon>Cecembia</taxon>
    </lineage>
</organism>
<comment type="similarity">
    <text evidence="2">Belongs to the SusD family.</text>
</comment>
<feature type="domain" description="SusD-like N-terminal" evidence="7">
    <location>
        <begin position="58"/>
        <end position="210"/>
    </location>
</feature>
<dbReference type="EMBL" id="SGXG01000001">
    <property type="protein sequence ID" value="RZS97820.1"/>
    <property type="molecule type" value="Genomic_DNA"/>
</dbReference>
<evidence type="ECO:0000313" key="9">
    <source>
        <dbReference type="Proteomes" id="UP000292209"/>
    </source>
</evidence>
<dbReference type="RefSeq" id="WP_130276643.1">
    <property type="nucleotide sequence ID" value="NZ_SGXG01000001.1"/>
</dbReference>
<keyword evidence="9" id="KW-1185">Reference proteome</keyword>
<dbReference type="AlphaFoldDB" id="A0A4Q7PDW3"/>
<sequence>MKNIKNILGLLATVVIFNTACDDLFEPAIQNNRDLESSYNEPRFAQGLIINAYARIPRNSWSFNDMATDDAVANNENNAFFNMASGQWASDNNPLNQWTNAKAAIQYINLMIETAEKVTFTVNNPMLDRMFADRIIGEALGLRALFMYHLLQAHGGFADGQLLGVQIFTDSQNLNSQFNLPRITFEECMRQIYVDVERALELLPLDYENIATEADVPERYRAIGASRNDYNRVFGEDARQLMSGRIAMAVRAQAALMAASPAFSQGNSTTWEDAANYAGQVLALNGGVSGISPTGLTWYTNVAEINNLGGGVNQREILWRTSLGGPSSNLEAQHFPPTQFGSGLLNPTQNLVDAFPSIDGYPITHPNSSYDPANPYANRDPRFNHFIIRNGSTAGPNNQVINTTADGGTNDGINRVEVSTRTGYYMRKLLRQDVNLNPVSVNGQLHVMPRIRYTELYLIYAEAANEAWGPMATGSFGFSAYDVIKAIRQRAGIGLANGDAYLESIKNDKDAMRELIRNERRLELCFEGFRFWDLRRWNLNLTEPARGMRIQNNTYQEINVQNRVFGQHMVYGPVPLSELLKYSALRQNTGW</sequence>
<dbReference type="OrthoDB" id="621018at2"/>
<evidence type="ECO:0000259" key="6">
    <source>
        <dbReference type="Pfam" id="PF07980"/>
    </source>
</evidence>
<keyword evidence="5" id="KW-0998">Cell outer membrane</keyword>
<keyword evidence="4" id="KW-0472">Membrane</keyword>
<comment type="caution">
    <text evidence="8">The sequence shown here is derived from an EMBL/GenBank/DDBJ whole genome shotgun (WGS) entry which is preliminary data.</text>
</comment>
<evidence type="ECO:0000256" key="4">
    <source>
        <dbReference type="ARBA" id="ARBA00023136"/>
    </source>
</evidence>
<dbReference type="Pfam" id="PF07980">
    <property type="entry name" value="SusD_RagB"/>
    <property type="match status" value="1"/>
</dbReference>
<evidence type="ECO:0000256" key="5">
    <source>
        <dbReference type="ARBA" id="ARBA00023237"/>
    </source>
</evidence>
<comment type="subcellular location">
    <subcellularLocation>
        <location evidence="1">Cell outer membrane</location>
    </subcellularLocation>
</comment>
<evidence type="ECO:0000256" key="2">
    <source>
        <dbReference type="ARBA" id="ARBA00006275"/>
    </source>
</evidence>
<dbReference type="SUPFAM" id="SSF48452">
    <property type="entry name" value="TPR-like"/>
    <property type="match status" value="1"/>
</dbReference>
<proteinExistence type="inferred from homology"/>